<gene>
    <name evidence="4" type="ORF">B0J12DRAFT_586561</name>
</gene>
<evidence type="ECO:0000313" key="4">
    <source>
        <dbReference type="EMBL" id="KAH7014718.1"/>
    </source>
</evidence>
<dbReference type="Gene3D" id="3.90.1150.10">
    <property type="entry name" value="Aspartate Aminotransferase, domain 1"/>
    <property type="match status" value="1"/>
</dbReference>
<evidence type="ECO:0000259" key="3">
    <source>
        <dbReference type="Pfam" id="PF00155"/>
    </source>
</evidence>
<dbReference type="InterPro" id="IPR004839">
    <property type="entry name" value="Aminotransferase_I/II_large"/>
</dbReference>
<feature type="domain" description="Aminotransferase class I/classII large" evidence="3">
    <location>
        <begin position="3"/>
        <end position="208"/>
    </location>
</feature>
<dbReference type="GO" id="GO:0016740">
    <property type="term" value="F:transferase activity"/>
    <property type="evidence" value="ECO:0007669"/>
    <property type="project" value="UniProtKB-KW"/>
</dbReference>
<comment type="caution">
    <text evidence="4">The sequence shown here is derived from an EMBL/GenBank/DDBJ whole genome shotgun (WGS) entry which is preliminary data.</text>
</comment>
<sequence>RCYSREVIVALMRLCQEYRIRLISDEIYALSVWDNEEALDAPEFTFVLSMDLTGIIDPSLVHVMLGMSKAFGANGLRIGCVIDQHNPQLRESLREISLASYPASPSDLITATILKDDNFTDEYIHANQAKTSKSYKFITRWLKQHGIPYAPGSNSRFFLWVNLRTAVTKAGENYDHELLKSLLKKEKLLLSDALGFSREELGWFRIVFTHHWTFMEMCFGRLAKEALKTISAPVSENSTSFTLL</sequence>
<protein>
    <submittedName>
        <fullName evidence="4">Pyridoxal phosphate-dependent transferase</fullName>
    </submittedName>
</protein>
<evidence type="ECO:0000256" key="2">
    <source>
        <dbReference type="ARBA" id="ARBA00022898"/>
    </source>
</evidence>
<dbReference type="Proteomes" id="UP000774617">
    <property type="component" value="Unassembled WGS sequence"/>
</dbReference>
<accession>A0ABQ8FR40</accession>
<comment type="similarity">
    <text evidence="1">Belongs to the class-I pyridoxal-phosphate-dependent aminotransferase family.</text>
</comment>
<dbReference type="EMBL" id="JAGTJR010000079">
    <property type="protein sequence ID" value="KAH7014718.1"/>
    <property type="molecule type" value="Genomic_DNA"/>
</dbReference>
<evidence type="ECO:0000313" key="5">
    <source>
        <dbReference type="Proteomes" id="UP000774617"/>
    </source>
</evidence>
<evidence type="ECO:0000256" key="1">
    <source>
        <dbReference type="ARBA" id="ARBA00007441"/>
    </source>
</evidence>
<dbReference type="InterPro" id="IPR004838">
    <property type="entry name" value="NHTrfase_class1_PyrdxlP-BS"/>
</dbReference>
<feature type="non-terminal residue" evidence="4">
    <location>
        <position position="1"/>
    </location>
</feature>
<dbReference type="InterPro" id="IPR015424">
    <property type="entry name" value="PyrdxlP-dep_Trfase"/>
</dbReference>
<dbReference type="InterPro" id="IPR050478">
    <property type="entry name" value="Ethylene_sulfur-biosynth"/>
</dbReference>
<dbReference type="PROSITE" id="PS00105">
    <property type="entry name" value="AA_TRANSFER_CLASS_1"/>
    <property type="match status" value="1"/>
</dbReference>
<dbReference type="PANTHER" id="PTHR43795:SF63">
    <property type="entry name" value="PUTATIVE (AFU_ORTHOLOGUE AFUA_4G00630)-RELATED"/>
    <property type="match status" value="1"/>
</dbReference>
<name>A0ABQ8FR40_9PEZI</name>
<organism evidence="4 5">
    <name type="scientific">Macrophomina phaseolina</name>
    <dbReference type="NCBI Taxonomy" id="35725"/>
    <lineage>
        <taxon>Eukaryota</taxon>
        <taxon>Fungi</taxon>
        <taxon>Dikarya</taxon>
        <taxon>Ascomycota</taxon>
        <taxon>Pezizomycotina</taxon>
        <taxon>Dothideomycetes</taxon>
        <taxon>Dothideomycetes incertae sedis</taxon>
        <taxon>Botryosphaeriales</taxon>
        <taxon>Botryosphaeriaceae</taxon>
        <taxon>Macrophomina</taxon>
    </lineage>
</organism>
<dbReference type="Pfam" id="PF00155">
    <property type="entry name" value="Aminotran_1_2"/>
    <property type="match status" value="1"/>
</dbReference>
<reference evidence="4 5" key="1">
    <citation type="journal article" date="2021" name="Nat. Commun.">
        <title>Genetic determinants of endophytism in the Arabidopsis root mycobiome.</title>
        <authorList>
            <person name="Mesny F."/>
            <person name="Miyauchi S."/>
            <person name="Thiergart T."/>
            <person name="Pickel B."/>
            <person name="Atanasova L."/>
            <person name="Karlsson M."/>
            <person name="Huettel B."/>
            <person name="Barry K.W."/>
            <person name="Haridas S."/>
            <person name="Chen C."/>
            <person name="Bauer D."/>
            <person name="Andreopoulos W."/>
            <person name="Pangilinan J."/>
            <person name="LaButti K."/>
            <person name="Riley R."/>
            <person name="Lipzen A."/>
            <person name="Clum A."/>
            <person name="Drula E."/>
            <person name="Henrissat B."/>
            <person name="Kohler A."/>
            <person name="Grigoriev I.V."/>
            <person name="Martin F.M."/>
            <person name="Hacquard S."/>
        </authorList>
    </citation>
    <scope>NUCLEOTIDE SEQUENCE [LARGE SCALE GENOMIC DNA]</scope>
    <source>
        <strain evidence="4 5">MPI-SDFR-AT-0080</strain>
    </source>
</reference>
<keyword evidence="4" id="KW-0808">Transferase</keyword>
<dbReference type="PANTHER" id="PTHR43795">
    <property type="entry name" value="BIFUNCTIONAL ASPARTATE AMINOTRANSFERASE AND GLUTAMATE/ASPARTATE-PREPHENATE AMINOTRANSFERASE-RELATED"/>
    <property type="match status" value="1"/>
</dbReference>
<keyword evidence="5" id="KW-1185">Reference proteome</keyword>
<dbReference type="InterPro" id="IPR015422">
    <property type="entry name" value="PyrdxlP-dep_Trfase_small"/>
</dbReference>
<keyword evidence="2" id="KW-0663">Pyridoxal phosphate</keyword>
<proteinExistence type="inferred from homology"/>
<dbReference type="SUPFAM" id="SSF53383">
    <property type="entry name" value="PLP-dependent transferases"/>
    <property type="match status" value="1"/>
</dbReference>